<dbReference type="InterPro" id="IPR008271">
    <property type="entry name" value="Ser/Thr_kinase_AS"/>
</dbReference>
<reference evidence="15 16" key="1">
    <citation type="journal article" date="2014" name="BMC Genomics">
        <title>Genome and secretome analysis of the hemibiotrophic fungal pathogen, Moniliophthora roreri, which causes frosty pod rot disease of cacao: mechanisms of the biotrophic and necrotrophic phases.</title>
        <authorList>
            <person name="Meinhardt L.W."/>
            <person name="Costa G.G.L."/>
            <person name="Thomazella D.P.T."/>
            <person name="Teixeira P.J.P.L."/>
            <person name="Carazzolle M.F."/>
            <person name="Schuster S.C."/>
            <person name="Carlson J.E."/>
            <person name="Guiltinan M.J."/>
            <person name="Mieczkowski P."/>
            <person name="Farmer A."/>
            <person name="Ramaraj T."/>
            <person name="Crozier J."/>
            <person name="Davis R.E."/>
            <person name="Shao J."/>
            <person name="Melnick R.L."/>
            <person name="Pereira G.A.G."/>
            <person name="Bailey B.A."/>
        </authorList>
    </citation>
    <scope>NUCLEOTIDE SEQUENCE [LARGE SCALE GENOMIC DNA]</scope>
    <source>
        <strain evidence="15 16">MCA 2997</strain>
    </source>
</reference>
<dbReference type="Gene3D" id="3.30.200.20">
    <property type="entry name" value="Phosphorylase Kinase, domain 1"/>
    <property type="match status" value="1"/>
</dbReference>
<protein>
    <recommendedName>
        <fullName evidence="3">Aurora kinase</fullName>
        <ecNumber evidence="2">2.7.11.1</ecNumber>
    </recommendedName>
</protein>
<dbReference type="Proteomes" id="UP000017559">
    <property type="component" value="Unassembled WGS sequence"/>
</dbReference>
<dbReference type="SUPFAM" id="SSF53187">
    <property type="entry name" value="Zn-dependent exopeptidases"/>
    <property type="match status" value="1"/>
</dbReference>
<dbReference type="STRING" id="1381753.V2YVG6"/>
<keyword evidence="6 11" id="KW-0547">Nucleotide-binding</keyword>
<dbReference type="GO" id="GO:0090266">
    <property type="term" value="P:regulation of mitotic cell cycle spindle assembly checkpoint"/>
    <property type="evidence" value="ECO:0007669"/>
    <property type="project" value="UniProtKB-ARBA"/>
</dbReference>
<dbReference type="GO" id="GO:0044779">
    <property type="term" value="P:meiotic spindle checkpoint signaling"/>
    <property type="evidence" value="ECO:0007669"/>
    <property type="project" value="UniProtKB-ARBA"/>
</dbReference>
<dbReference type="FunFam" id="3.30.200.20:FF:000042">
    <property type="entry name" value="Aurora kinase A"/>
    <property type="match status" value="1"/>
</dbReference>
<dbReference type="PROSITE" id="PS00108">
    <property type="entry name" value="PROTEIN_KINASE_ST"/>
    <property type="match status" value="1"/>
</dbReference>
<evidence type="ECO:0000256" key="3">
    <source>
        <dbReference type="ARBA" id="ARBA00021157"/>
    </source>
</evidence>
<dbReference type="Pfam" id="PF04389">
    <property type="entry name" value="Peptidase_M28"/>
    <property type="match status" value="1"/>
</dbReference>
<dbReference type="GO" id="GO:0005524">
    <property type="term" value="F:ATP binding"/>
    <property type="evidence" value="ECO:0007669"/>
    <property type="project" value="UniProtKB-UniRule"/>
</dbReference>
<dbReference type="Pfam" id="PF00069">
    <property type="entry name" value="Pkinase"/>
    <property type="match status" value="1"/>
</dbReference>
<dbReference type="CDD" id="cd14007">
    <property type="entry name" value="STKc_Aurora"/>
    <property type="match status" value="1"/>
</dbReference>
<dbReference type="InterPro" id="IPR007365">
    <property type="entry name" value="TFR-like_dimer_dom"/>
</dbReference>
<keyword evidence="4" id="KW-0723">Serine/threonine-protein kinase</keyword>
<keyword evidence="13" id="KW-0812">Transmembrane</keyword>
<dbReference type="OrthoDB" id="5841748at2759"/>
<dbReference type="InterPro" id="IPR039373">
    <property type="entry name" value="Peptidase_M28B"/>
</dbReference>
<evidence type="ECO:0000256" key="9">
    <source>
        <dbReference type="ARBA" id="ARBA00047899"/>
    </source>
</evidence>
<dbReference type="PANTHER" id="PTHR10404:SF46">
    <property type="entry name" value="VACUOLAR PROTEIN SORTING-ASSOCIATED PROTEIN 70"/>
    <property type="match status" value="1"/>
</dbReference>
<dbReference type="FunFam" id="1.10.510.10:FF:000235">
    <property type="entry name" value="Serine/threonine-protein kinase ark1"/>
    <property type="match status" value="1"/>
</dbReference>
<evidence type="ECO:0000256" key="1">
    <source>
        <dbReference type="ARBA" id="ARBA00005634"/>
    </source>
</evidence>
<dbReference type="InterPro" id="IPR017441">
    <property type="entry name" value="Protein_kinase_ATP_BS"/>
</dbReference>
<evidence type="ECO:0000256" key="8">
    <source>
        <dbReference type="ARBA" id="ARBA00022840"/>
    </source>
</evidence>
<organism evidence="15 16">
    <name type="scientific">Moniliophthora roreri (strain MCA 2997)</name>
    <name type="common">Cocoa frosty pod rot fungus</name>
    <name type="synonym">Crinipellis roreri</name>
    <dbReference type="NCBI Taxonomy" id="1381753"/>
    <lineage>
        <taxon>Eukaryota</taxon>
        <taxon>Fungi</taxon>
        <taxon>Dikarya</taxon>
        <taxon>Basidiomycota</taxon>
        <taxon>Agaricomycotina</taxon>
        <taxon>Agaricomycetes</taxon>
        <taxon>Agaricomycetidae</taxon>
        <taxon>Agaricales</taxon>
        <taxon>Marasmiineae</taxon>
        <taxon>Marasmiaceae</taxon>
        <taxon>Moniliophthora</taxon>
    </lineage>
</organism>
<feature type="compositionally biased region" description="Basic and acidic residues" evidence="12">
    <location>
        <begin position="316"/>
        <end position="325"/>
    </location>
</feature>
<dbReference type="SUPFAM" id="SSF47672">
    <property type="entry name" value="Transferrin receptor-like dimerisation domain"/>
    <property type="match status" value="2"/>
</dbReference>
<evidence type="ECO:0000313" key="16">
    <source>
        <dbReference type="Proteomes" id="UP000017559"/>
    </source>
</evidence>
<evidence type="ECO:0000256" key="7">
    <source>
        <dbReference type="ARBA" id="ARBA00022777"/>
    </source>
</evidence>
<sequence length="1319" mass="148198">MLDTEKQHQWLRTRVKLSTNRRAKRIIGVIGLTLAAWWFLGGWTADKPKYNELAKPELNMKEREKLFLSVPSGESARSAAKTYGTHPHLAGSPQDFADAKTMLKFFQEQLGIRPPRSEPIFPAGTPKSRSATISLTEIYGPRSPTAWIDIYYPEMDTPLGRSLDLLNEEGYSAWHVDLEEDGDPADPDAYEYRNFIPAWHGFSGHGEAEGHLVYVNYGTKEDYDELVEAGTNFTGKIVMARYGMVYRGLKIKRAEELGAAGVLLFSDPRDDGYVTVENGYAAYPHGPARNPTSIQRGSTVYLSQQPGDPTTPGRPAYERAKREEPTSIPKIPSLPISWQNAERLLEEIEDIYAENTVAVNGRRSLSGKSSESRVRMVNHVEYKITPIWNTMASIPGHIRDEVIVIGCHRDAWVLGGADPVSGTAALHEIVRGFGELLRQGWKPLRTILIASWDAEEHGLVGSTEYGEDFAEWISEHAVAYINVDVATSGSKWNVYGSPSLAHLIKQTALDVPHPITKGKTLWDARDDEGPFTGLNGSARVDVEYIMNYERAKRQGRASKTGVNPLGSGSDYTVFLQRLGVASTDQGFGGTPYDAPYHYHSIYDSVRWQEEYADPGYHRHVAVAQHLGLMAMRLTDSIIIPLNTTQYAFELEDYADSVERLASEMNDSGLTLDLKDLRSSISLLQKASIKLDKEKIEAEENFKDALSKLPRVPGMHADRTQSCRMGLFIQIADWFKSLLGIRSSAHRAVHKYHAQRWEEYLSRQLLAANGFDEDFEEEKEDVDINLPKNPILEFIKAANRISRSNKKLVAFERGFIDNRGIKDREWYRHLGVAPGKWLGYGATTFPALSEAIAIDKNLTAAKYEVKRLMYNTRMLMDQSLLALILQVLGQVQFAVARPSRPSTSGAAILIPSCIPPSIQDMASVGSVTRQIAALELNKKATSTARPPLHTKQPTQTNVARLLTKYAAPLPAQQNTTTKAKPVAQQPSKVASSSSSPAPEATQPGIDIGNYDGGLELENEKRGEKIFGEAAEDLALDSSSARQSPTRVWTLHDFDMGRPLGKGKFGRVYMVRTKAEPKYILALKTLYKSEIVAGRVEKQIRREIEIQQNLRHPNVLRLYGYFHDDKRIFLMLEFAGKGELYKQLSKYGCFSEKRAARYIDQMADALMYLHSKHVIHRDIKPENLLLGLNGELKIADFGWSVHAPGNRRRTMCGTLDYLPPEMVEGKEHNERVDYWALGVLTYEFLVGNPPFEDRRGVDRTYRRIMSVDLRFPAGMSSNVKDLIARLLRHEPQDRLPLSQVLQHPWIVKYRPKDCPRGSQVY</sequence>
<dbReference type="GO" id="GO:0032133">
    <property type="term" value="C:chromosome passenger complex"/>
    <property type="evidence" value="ECO:0007669"/>
    <property type="project" value="UniProtKB-ARBA"/>
</dbReference>
<evidence type="ECO:0000313" key="15">
    <source>
        <dbReference type="EMBL" id="ESK95669.1"/>
    </source>
</evidence>
<dbReference type="EMBL" id="AWSO01000068">
    <property type="protein sequence ID" value="ESK95669.1"/>
    <property type="molecule type" value="Genomic_DNA"/>
</dbReference>
<dbReference type="InterPro" id="IPR011009">
    <property type="entry name" value="Kinase-like_dom_sf"/>
</dbReference>
<dbReference type="PANTHER" id="PTHR10404">
    <property type="entry name" value="N-ACETYLATED-ALPHA-LINKED ACIDIC DIPEPTIDASE"/>
    <property type="match status" value="1"/>
</dbReference>
<dbReference type="SUPFAM" id="SSF52025">
    <property type="entry name" value="PA domain"/>
    <property type="match status" value="1"/>
</dbReference>
<feature type="compositionally biased region" description="Low complexity" evidence="12">
    <location>
        <begin position="982"/>
        <end position="1002"/>
    </location>
</feature>
<keyword evidence="13" id="KW-1133">Transmembrane helix</keyword>
<evidence type="ECO:0000256" key="10">
    <source>
        <dbReference type="ARBA" id="ARBA00048679"/>
    </source>
</evidence>
<evidence type="ECO:0000256" key="12">
    <source>
        <dbReference type="SAM" id="MobiDB-lite"/>
    </source>
</evidence>
<dbReference type="PROSITE" id="PS00107">
    <property type="entry name" value="PROTEIN_KINASE_ATP"/>
    <property type="match status" value="1"/>
</dbReference>
<evidence type="ECO:0000256" key="2">
    <source>
        <dbReference type="ARBA" id="ARBA00012513"/>
    </source>
</evidence>
<dbReference type="GO" id="GO:0072479">
    <property type="term" value="P:response to mitotic cell cycle spindle assembly checkpoint signaling"/>
    <property type="evidence" value="ECO:0007669"/>
    <property type="project" value="UniProtKB-ARBA"/>
</dbReference>
<keyword evidence="13" id="KW-0472">Membrane</keyword>
<evidence type="ECO:0000256" key="4">
    <source>
        <dbReference type="ARBA" id="ARBA00022527"/>
    </source>
</evidence>
<dbReference type="EC" id="2.7.11.1" evidence="2"/>
<dbReference type="GO" id="GO:0004674">
    <property type="term" value="F:protein serine/threonine kinase activity"/>
    <property type="evidence" value="ECO:0007669"/>
    <property type="project" value="UniProtKB-KW"/>
</dbReference>
<dbReference type="CDD" id="cd02121">
    <property type="entry name" value="PA_GCPII_like"/>
    <property type="match status" value="1"/>
</dbReference>
<dbReference type="Gene3D" id="1.20.930.40">
    <property type="entry name" value="Transferrin receptor-like, dimerisation domain"/>
    <property type="match status" value="1"/>
</dbReference>
<dbReference type="GO" id="GO:0032465">
    <property type="term" value="P:regulation of cytokinesis"/>
    <property type="evidence" value="ECO:0007669"/>
    <property type="project" value="UniProtKB-ARBA"/>
</dbReference>
<dbReference type="Pfam" id="PF04253">
    <property type="entry name" value="TFR_dimer"/>
    <property type="match status" value="1"/>
</dbReference>
<proteinExistence type="inferred from homology"/>
<dbReference type="HOGENOM" id="CLU_005688_2_1_1"/>
<dbReference type="Gene3D" id="3.40.630.10">
    <property type="entry name" value="Zn peptidases"/>
    <property type="match status" value="1"/>
</dbReference>
<dbReference type="GO" id="GO:0008608">
    <property type="term" value="P:attachment of spindle microtubules to kinetochore"/>
    <property type="evidence" value="ECO:0007669"/>
    <property type="project" value="UniProtKB-ARBA"/>
</dbReference>
<dbReference type="InterPro" id="IPR003137">
    <property type="entry name" value="PA_domain"/>
</dbReference>
<feature type="region of interest" description="Disordered" evidence="12">
    <location>
        <begin position="302"/>
        <end position="328"/>
    </location>
</feature>
<name>V2YVG6_MONRO</name>
<dbReference type="Gene3D" id="1.10.510.10">
    <property type="entry name" value="Transferase(Phosphotransferase) domain 1"/>
    <property type="match status" value="1"/>
</dbReference>
<comment type="catalytic activity">
    <reaction evidence="10">
        <text>L-seryl-[protein] + ATP = O-phospho-L-seryl-[protein] + ADP + H(+)</text>
        <dbReference type="Rhea" id="RHEA:17989"/>
        <dbReference type="Rhea" id="RHEA-COMP:9863"/>
        <dbReference type="Rhea" id="RHEA-COMP:11604"/>
        <dbReference type="ChEBI" id="CHEBI:15378"/>
        <dbReference type="ChEBI" id="CHEBI:29999"/>
        <dbReference type="ChEBI" id="CHEBI:30616"/>
        <dbReference type="ChEBI" id="CHEBI:83421"/>
        <dbReference type="ChEBI" id="CHEBI:456216"/>
        <dbReference type="EC" id="2.7.11.1"/>
    </reaction>
</comment>
<dbReference type="InterPro" id="IPR046450">
    <property type="entry name" value="PA_dom_sf"/>
</dbReference>
<evidence type="ECO:0000256" key="5">
    <source>
        <dbReference type="ARBA" id="ARBA00022679"/>
    </source>
</evidence>
<feature type="transmembrane region" description="Helical" evidence="13">
    <location>
        <begin position="26"/>
        <end position="45"/>
    </location>
</feature>
<dbReference type="KEGG" id="mrr:Moror_12536"/>
<dbReference type="Gene3D" id="3.50.30.30">
    <property type="match status" value="1"/>
</dbReference>
<dbReference type="GO" id="GO:0004180">
    <property type="term" value="F:carboxypeptidase activity"/>
    <property type="evidence" value="ECO:0007669"/>
    <property type="project" value="TreeGrafter"/>
</dbReference>
<dbReference type="GO" id="GO:0045143">
    <property type="term" value="P:homologous chromosome segregation"/>
    <property type="evidence" value="ECO:0007669"/>
    <property type="project" value="UniProtKB-ARBA"/>
</dbReference>
<dbReference type="PROSITE" id="PS50011">
    <property type="entry name" value="PROTEIN_KINASE_DOM"/>
    <property type="match status" value="1"/>
</dbReference>
<keyword evidence="7" id="KW-0418">Kinase</keyword>
<evidence type="ECO:0000256" key="11">
    <source>
        <dbReference type="PROSITE-ProRule" id="PRU10141"/>
    </source>
</evidence>
<dbReference type="GO" id="GO:0000776">
    <property type="term" value="C:kinetochore"/>
    <property type="evidence" value="ECO:0007669"/>
    <property type="project" value="UniProtKB-ARBA"/>
</dbReference>
<evidence type="ECO:0000256" key="13">
    <source>
        <dbReference type="SAM" id="Phobius"/>
    </source>
</evidence>
<comment type="caution">
    <text evidence="15">The sequence shown here is derived from an EMBL/GenBank/DDBJ whole genome shotgun (WGS) entry which is preliminary data.</text>
</comment>
<feature type="domain" description="Protein kinase" evidence="14">
    <location>
        <begin position="1052"/>
        <end position="1304"/>
    </location>
</feature>
<dbReference type="SMART" id="SM00220">
    <property type="entry name" value="S_TKc"/>
    <property type="match status" value="1"/>
</dbReference>
<dbReference type="InterPro" id="IPR036757">
    <property type="entry name" value="TFR-like_dimer_dom_sf"/>
</dbReference>
<dbReference type="SUPFAM" id="SSF56112">
    <property type="entry name" value="Protein kinase-like (PK-like)"/>
    <property type="match status" value="1"/>
</dbReference>
<dbReference type="GO" id="GO:0051233">
    <property type="term" value="C:spindle midzone"/>
    <property type="evidence" value="ECO:0007669"/>
    <property type="project" value="UniProtKB-ARBA"/>
</dbReference>
<dbReference type="InterPro" id="IPR000719">
    <property type="entry name" value="Prot_kinase_dom"/>
</dbReference>
<gene>
    <name evidence="15" type="ORF">Moror_12536</name>
</gene>
<keyword evidence="8 11" id="KW-0067">ATP-binding</keyword>
<dbReference type="GO" id="GO:1902115">
    <property type="term" value="P:regulation of organelle assembly"/>
    <property type="evidence" value="ECO:0007669"/>
    <property type="project" value="UniProtKB-ARBA"/>
</dbReference>
<keyword evidence="16" id="KW-1185">Reference proteome</keyword>
<dbReference type="InterPro" id="IPR007484">
    <property type="entry name" value="Peptidase_M28"/>
</dbReference>
<dbReference type="FunFam" id="3.40.630.10:FF:000101">
    <property type="entry name" value="N-acetylated alpha-linked acidic dipeptidase like 1"/>
    <property type="match status" value="1"/>
</dbReference>
<keyword evidence="5" id="KW-0808">Transferase</keyword>
<feature type="region of interest" description="Disordered" evidence="12">
    <location>
        <begin position="970"/>
        <end position="1012"/>
    </location>
</feature>
<evidence type="ECO:0000259" key="14">
    <source>
        <dbReference type="PROSITE" id="PS50011"/>
    </source>
</evidence>
<dbReference type="Pfam" id="PF02225">
    <property type="entry name" value="PA"/>
    <property type="match status" value="1"/>
</dbReference>
<dbReference type="GO" id="GO:0000819">
    <property type="term" value="P:sister chromatid segregation"/>
    <property type="evidence" value="ECO:0007669"/>
    <property type="project" value="UniProtKB-ARBA"/>
</dbReference>
<feature type="binding site" evidence="11">
    <location>
        <position position="1082"/>
    </location>
    <ligand>
        <name>ATP</name>
        <dbReference type="ChEBI" id="CHEBI:30616"/>
    </ligand>
</feature>
<accession>V2YVG6</accession>
<evidence type="ECO:0000256" key="6">
    <source>
        <dbReference type="ARBA" id="ARBA00022741"/>
    </source>
</evidence>
<comment type="similarity">
    <text evidence="1">Belongs to the peptidase M28 family. M28B subfamily.</text>
</comment>
<dbReference type="CDD" id="cd08022">
    <property type="entry name" value="M28_PSMA_like"/>
    <property type="match status" value="1"/>
</dbReference>
<comment type="catalytic activity">
    <reaction evidence="9">
        <text>L-threonyl-[protein] + ATP = O-phospho-L-threonyl-[protein] + ADP + H(+)</text>
        <dbReference type="Rhea" id="RHEA:46608"/>
        <dbReference type="Rhea" id="RHEA-COMP:11060"/>
        <dbReference type="Rhea" id="RHEA-COMP:11605"/>
        <dbReference type="ChEBI" id="CHEBI:15378"/>
        <dbReference type="ChEBI" id="CHEBI:30013"/>
        <dbReference type="ChEBI" id="CHEBI:30616"/>
        <dbReference type="ChEBI" id="CHEBI:61977"/>
        <dbReference type="ChEBI" id="CHEBI:456216"/>
        <dbReference type="EC" id="2.7.11.1"/>
    </reaction>
</comment>